<dbReference type="Proteomes" id="UP000800041">
    <property type="component" value="Unassembled WGS sequence"/>
</dbReference>
<dbReference type="EMBL" id="ML977169">
    <property type="protein sequence ID" value="KAF1984187.1"/>
    <property type="molecule type" value="Genomic_DNA"/>
</dbReference>
<keyword evidence="4 5" id="KW-0408">Iron</keyword>
<keyword evidence="7" id="KW-1133">Transmembrane helix</keyword>
<dbReference type="OrthoDB" id="1470350at2759"/>
<proteinExistence type="inferred from homology"/>
<keyword evidence="6 8" id="KW-0503">Monooxygenase</keyword>
<keyword evidence="7" id="KW-0812">Transmembrane</keyword>
<evidence type="ECO:0000256" key="2">
    <source>
        <dbReference type="ARBA" id="ARBA00010617"/>
    </source>
</evidence>
<dbReference type="GO" id="GO:0020037">
    <property type="term" value="F:heme binding"/>
    <property type="evidence" value="ECO:0007669"/>
    <property type="project" value="InterPro"/>
</dbReference>
<sequence length="538" mass="59783">MALPIPLPALSALLLTLLCIYKFLIYPLFLSPLSKIPAAHPLAAVSSLWIVYKRYSFCELATIHDAHQRLGEVVRLGPGEVSVNCVRGGIQTVYGGGFEKHDWYPNMFTNYGHTNMFSMITSKPHSIRKRMISATYSKTTLQSSAALAAQSHSILHSRFLPLLTRLASSNEPFNIFPLLSAITMDFVTCYLFGLSSGSNLLQKEEERNHFLHLYHCRRSYNFWPQEMPRMKAWLEWFGVKVVPSWVGDANEEIEKWTMGMVEGAERVRETGVEDVADSPTVYAQLAGSMVKASSSSSPSKVEDPTPETERLQIASELLDHLAAGFDTSGITLVYLIHCLSLRPKLQSALRAELLTLSPPILPSSSSPNLPSPKYIDALPLLNAIVQETLRLHAAIPGPQPRVTPASGCKLGGEGKEFWVPGGVRCSAQAWSLHRNGEVYADPGEWRPERWLVEEEDGELGKKVRFVCEGEMARWWWAFGSGGRMCVGSNLAIYQMKMIVAAIYTCFTTSIVDDEGIEQCDLYTAPPRGNKLMVKLEAV</sequence>
<dbReference type="PRINTS" id="PR00465">
    <property type="entry name" value="EP450IV"/>
</dbReference>
<evidence type="ECO:0000256" key="6">
    <source>
        <dbReference type="RuleBase" id="RU000461"/>
    </source>
</evidence>
<dbReference type="CDD" id="cd11059">
    <property type="entry name" value="CYP_fungal"/>
    <property type="match status" value="1"/>
</dbReference>
<dbReference type="InterPro" id="IPR001128">
    <property type="entry name" value="Cyt_P450"/>
</dbReference>
<dbReference type="GO" id="GO:0004497">
    <property type="term" value="F:monooxygenase activity"/>
    <property type="evidence" value="ECO:0007669"/>
    <property type="project" value="UniProtKB-KW"/>
</dbReference>
<evidence type="ECO:0000256" key="3">
    <source>
        <dbReference type="ARBA" id="ARBA00022723"/>
    </source>
</evidence>
<dbReference type="GO" id="GO:0016705">
    <property type="term" value="F:oxidoreductase activity, acting on paired donors, with incorporation or reduction of molecular oxygen"/>
    <property type="evidence" value="ECO:0007669"/>
    <property type="project" value="InterPro"/>
</dbReference>
<gene>
    <name evidence="8" type="ORF">K402DRAFT_381332</name>
</gene>
<dbReference type="InterPro" id="IPR050121">
    <property type="entry name" value="Cytochrome_P450_monoxygenase"/>
</dbReference>
<name>A0A6G1GTS5_9PEZI</name>
<dbReference type="InterPro" id="IPR017972">
    <property type="entry name" value="Cyt_P450_CS"/>
</dbReference>
<dbReference type="AlphaFoldDB" id="A0A6G1GTS5"/>
<dbReference type="InterPro" id="IPR036396">
    <property type="entry name" value="Cyt_P450_sf"/>
</dbReference>
<keyword evidence="7" id="KW-0472">Membrane</keyword>
<evidence type="ECO:0000256" key="5">
    <source>
        <dbReference type="PIRSR" id="PIRSR602403-1"/>
    </source>
</evidence>
<dbReference type="PANTHER" id="PTHR24305">
    <property type="entry name" value="CYTOCHROME P450"/>
    <property type="match status" value="1"/>
</dbReference>
<feature type="transmembrane region" description="Helical" evidence="7">
    <location>
        <begin position="7"/>
        <end position="29"/>
    </location>
</feature>
<feature type="binding site" description="axial binding residue" evidence="5">
    <location>
        <position position="485"/>
    </location>
    <ligand>
        <name>heme</name>
        <dbReference type="ChEBI" id="CHEBI:30413"/>
    </ligand>
    <ligandPart>
        <name>Fe</name>
        <dbReference type="ChEBI" id="CHEBI:18248"/>
    </ligandPart>
</feature>
<dbReference type="InterPro" id="IPR002403">
    <property type="entry name" value="Cyt_P450_E_grp-IV"/>
</dbReference>
<dbReference type="Pfam" id="PF00067">
    <property type="entry name" value="p450"/>
    <property type="match status" value="1"/>
</dbReference>
<evidence type="ECO:0000313" key="8">
    <source>
        <dbReference type="EMBL" id="KAF1984187.1"/>
    </source>
</evidence>
<keyword evidence="6" id="KW-0560">Oxidoreductase</keyword>
<keyword evidence="5 6" id="KW-0349">Heme</keyword>
<reference evidence="8" key="1">
    <citation type="journal article" date="2020" name="Stud. Mycol.">
        <title>101 Dothideomycetes genomes: a test case for predicting lifestyles and emergence of pathogens.</title>
        <authorList>
            <person name="Haridas S."/>
            <person name="Albert R."/>
            <person name="Binder M."/>
            <person name="Bloem J."/>
            <person name="Labutti K."/>
            <person name="Salamov A."/>
            <person name="Andreopoulos B."/>
            <person name="Baker S."/>
            <person name="Barry K."/>
            <person name="Bills G."/>
            <person name="Bluhm B."/>
            <person name="Cannon C."/>
            <person name="Castanera R."/>
            <person name="Culley D."/>
            <person name="Daum C."/>
            <person name="Ezra D."/>
            <person name="Gonzalez J."/>
            <person name="Henrissat B."/>
            <person name="Kuo A."/>
            <person name="Liang C."/>
            <person name="Lipzen A."/>
            <person name="Lutzoni F."/>
            <person name="Magnuson J."/>
            <person name="Mondo S."/>
            <person name="Nolan M."/>
            <person name="Ohm R."/>
            <person name="Pangilinan J."/>
            <person name="Park H.-J."/>
            <person name="Ramirez L."/>
            <person name="Alfaro M."/>
            <person name="Sun H."/>
            <person name="Tritt A."/>
            <person name="Yoshinaga Y."/>
            <person name="Zwiers L.-H."/>
            <person name="Turgeon B."/>
            <person name="Goodwin S."/>
            <person name="Spatafora J."/>
            <person name="Crous P."/>
            <person name="Grigoriev I."/>
        </authorList>
    </citation>
    <scope>NUCLEOTIDE SEQUENCE</scope>
    <source>
        <strain evidence="8">CBS 113979</strain>
    </source>
</reference>
<keyword evidence="9" id="KW-1185">Reference proteome</keyword>
<dbReference type="Gene3D" id="1.10.630.10">
    <property type="entry name" value="Cytochrome P450"/>
    <property type="match status" value="1"/>
</dbReference>
<dbReference type="PANTHER" id="PTHR24305:SF166">
    <property type="entry name" value="CYTOCHROME P450 12A4, MITOCHONDRIAL-RELATED"/>
    <property type="match status" value="1"/>
</dbReference>
<comment type="cofactor">
    <cofactor evidence="1 5">
        <name>heme</name>
        <dbReference type="ChEBI" id="CHEBI:30413"/>
    </cofactor>
</comment>
<comment type="similarity">
    <text evidence="2 6">Belongs to the cytochrome P450 family.</text>
</comment>
<evidence type="ECO:0000256" key="7">
    <source>
        <dbReference type="SAM" id="Phobius"/>
    </source>
</evidence>
<organism evidence="8 9">
    <name type="scientific">Aulographum hederae CBS 113979</name>
    <dbReference type="NCBI Taxonomy" id="1176131"/>
    <lineage>
        <taxon>Eukaryota</taxon>
        <taxon>Fungi</taxon>
        <taxon>Dikarya</taxon>
        <taxon>Ascomycota</taxon>
        <taxon>Pezizomycotina</taxon>
        <taxon>Dothideomycetes</taxon>
        <taxon>Pleosporomycetidae</taxon>
        <taxon>Aulographales</taxon>
        <taxon>Aulographaceae</taxon>
    </lineage>
</organism>
<dbReference type="SUPFAM" id="SSF48264">
    <property type="entry name" value="Cytochrome P450"/>
    <property type="match status" value="1"/>
</dbReference>
<dbReference type="PRINTS" id="PR00385">
    <property type="entry name" value="P450"/>
</dbReference>
<dbReference type="GO" id="GO:0005506">
    <property type="term" value="F:iron ion binding"/>
    <property type="evidence" value="ECO:0007669"/>
    <property type="project" value="InterPro"/>
</dbReference>
<evidence type="ECO:0000313" key="9">
    <source>
        <dbReference type="Proteomes" id="UP000800041"/>
    </source>
</evidence>
<evidence type="ECO:0000256" key="1">
    <source>
        <dbReference type="ARBA" id="ARBA00001971"/>
    </source>
</evidence>
<accession>A0A6G1GTS5</accession>
<protein>
    <submittedName>
        <fullName evidence="8">Cytochrome P450 monooxygenase</fullName>
    </submittedName>
</protein>
<keyword evidence="3 5" id="KW-0479">Metal-binding</keyword>
<evidence type="ECO:0000256" key="4">
    <source>
        <dbReference type="ARBA" id="ARBA00023004"/>
    </source>
</evidence>
<dbReference type="PROSITE" id="PS00086">
    <property type="entry name" value="CYTOCHROME_P450"/>
    <property type="match status" value="1"/>
</dbReference>